<reference evidence="1" key="1">
    <citation type="submission" date="2014-11" db="EMBL/GenBank/DDBJ databases">
        <authorList>
            <person name="Amaro Gonzalez C."/>
        </authorList>
    </citation>
    <scope>NUCLEOTIDE SEQUENCE</scope>
</reference>
<proteinExistence type="predicted"/>
<evidence type="ECO:0000313" key="1">
    <source>
        <dbReference type="EMBL" id="JAH54915.1"/>
    </source>
</evidence>
<protein>
    <submittedName>
        <fullName evidence="1">Uncharacterized protein</fullName>
    </submittedName>
</protein>
<dbReference type="EMBL" id="GBXM01053662">
    <property type="protein sequence ID" value="JAH54915.1"/>
    <property type="molecule type" value="Transcribed_RNA"/>
</dbReference>
<accession>A0A0E9TPW4</accession>
<name>A0A0E9TPW4_ANGAN</name>
<sequence length="13" mass="1372">MCDVRGCVMSATV</sequence>
<organism evidence="1">
    <name type="scientific">Anguilla anguilla</name>
    <name type="common">European freshwater eel</name>
    <name type="synonym">Muraena anguilla</name>
    <dbReference type="NCBI Taxonomy" id="7936"/>
    <lineage>
        <taxon>Eukaryota</taxon>
        <taxon>Metazoa</taxon>
        <taxon>Chordata</taxon>
        <taxon>Craniata</taxon>
        <taxon>Vertebrata</taxon>
        <taxon>Euteleostomi</taxon>
        <taxon>Actinopterygii</taxon>
        <taxon>Neopterygii</taxon>
        <taxon>Teleostei</taxon>
        <taxon>Anguilliformes</taxon>
        <taxon>Anguillidae</taxon>
        <taxon>Anguilla</taxon>
    </lineage>
</organism>
<reference evidence="1" key="2">
    <citation type="journal article" date="2015" name="Fish Shellfish Immunol.">
        <title>Early steps in the European eel (Anguilla anguilla)-Vibrio vulnificus interaction in the gills: Role of the RtxA13 toxin.</title>
        <authorList>
            <person name="Callol A."/>
            <person name="Pajuelo D."/>
            <person name="Ebbesson L."/>
            <person name="Teles M."/>
            <person name="MacKenzie S."/>
            <person name="Amaro C."/>
        </authorList>
    </citation>
    <scope>NUCLEOTIDE SEQUENCE</scope>
</reference>